<proteinExistence type="predicted"/>
<feature type="compositionally biased region" description="Basic and acidic residues" evidence="1">
    <location>
        <begin position="143"/>
        <end position="166"/>
    </location>
</feature>
<dbReference type="STRING" id="1000565.METUNv1_01363"/>
<organism evidence="2 3">
    <name type="scientific">Methyloversatilis universalis (strain ATCC BAA-1314 / DSM 25237 / JCM 13912 / CCUG 52030 / FAM5)</name>
    <dbReference type="NCBI Taxonomy" id="1000565"/>
    <lineage>
        <taxon>Bacteria</taxon>
        <taxon>Pseudomonadati</taxon>
        <taxon>Pseudomonadota</taxon>
        <taxon>Betaproteobacteria</taxon>
        <taxon>Nitrosomonadales</taxon>
        <taxon>Sterolibacteriaceae</taxon>
        <taxon>Methyloversatilis</taxon>
    </lineage>
</organism>
<dbReference type="Proteomes" id="UP000005019">
    <property type="component" value="Unassembled WGS sequence"/>
</dbReference>
<feature type="compositionally biased region" description="Polar residues" evidence="1">
    <location>
        <begin position="29"/>
        <end position="41"/>
    </location>
</feature>
<comment type="caution">
    <text evidence="2">The sequence shown here is derived from an EMBL/GenBank/DDBJ whole genome shotgun (WGS) entry which is preliminary data.</text>
</comment>
<evidence type="ECO:0000256" key="1">
    <source>
        <dbReference type="SAM" id="MobiDB-lite"/>
    </source>
</evidence>
<feature type="region of interest" description="Disordered" evidence="1">
    <location>
        <begin position="27"/>
        <end position="166"/>
    </location>
</feature>
<evidence type="ECO:0000313" key="2">
    <source>
        <dbReference type="EMBL" id="EGK72247.1"/>
    </source>
</evidence>
<protein>
    <submittedName>
        <fullName evidence="2">Uncharacterized protein</fullName>
    </submittedName>
</protein>
<sequence>MTECLPAFSPAGPCDVTAAIAAGRRSHTNLRSPSPETQCENNGHGRSLCHKNPHSPSLHPLWERRPRRDAAVAGRNGLSHAGQAPANDFIAGEPVHDATAAIAAGRRSHMNPHGPSPETQCENSGHGRGLSHRKPHSPSLHPLWERRPRRDAAVAGRDDTDCRGAR</sequence>
<dbReference type="AlphaFoldDB" id="F5RAY6"/>
<reference evidence="2 3" key="1">
    <citation type="journal article" date="2011" name="J. Bacteriol.">
        <title>Genome sequence of Methyloversatilis universalis FAM5T, a methylotrophic representative of the order Rhodocyclales.</title>
        <authorList>
            <person name="Kittichotirat W."/>
            <person name="Good N.M."/>
            <person name="Hall R."/>
            <person name="Bringel F."/>
            <person name="Lajus A."/>
            <person name="Medigue C."/>
            <person name="Smalley N.E."/>
            <person name="Beck D."/>
            <person name="Bumgarner R."/>
            <person name="Vuilleumier S."/>
            <person name="Kalyuzhnaya M.G."/>
        </authorList>
    </citation>
    <scope>NUCLEOTIDE SEQUENCE [LARGE SCALE GENOMIC DNA]</scope>
    <source>
        <strain evidence="3">ATCC BAA-1314 / JCM 13912 / FAM5</strain>
    </source>
</reference>
<name>F5RAY6_METUF</name>
<accession>F5RAY6</accession>
<evidence type="ECO:0000313" key="3">
    <source>
        <dbReference type="Proteomes" id="UP000005019"/>
    </source>
</evidence>
<keyword evidence="3" id="KW-1185">Reference proteome</keyword>
<gene>
    <name evidence="2" type="ORF">METUNv1_01363</name>
</gene>
<dbReference type="EMBL" id="AFHG01000041">
    <property type="protein sequence ID" value="EGK72247.1"/>
    <property type="molecule type" value="Genomic_DNA"/>
</dbReference>
<feature type="compositionally biased region" description="Basic and acidic residues" evidence="1">
    <location>
        <begin position="61"/>
        <end position="70"/>
    </location>
</feature>